<proteinExistence type="predicted"/>
<evidence type="ECO:0000313" key="2">
    <source>
        <dbReference type="Proteomes" id="UP000717634"/>
    </source>
</evidence>
<name>A0ABX1HEN5_9BACT</name>
<reference evidence="1 2" key="1">
    <citation type="submission" date="2020-03" db="EMBL/GenBank/DDBJ databases">
        <title>Genomic Encyclopedia of Type Strains, Phase IV (KMG-V): Genome sequencing to study the core and pangenomes of soil and plant-associated prokaryotes.</title>
        <authorList>
            <person name="Whitman W."/>
        </authorList>
    </citation>
    <scope>NUCLEOTIDE SEQUENCE [LARGE SCALE GENOMIC DNA]</scope>
    <source>
        <strain evidence="1 2">1B</strain>
    </source>
</reference>
<dbReference type="RefSeq" id="WP_168672274.1">
    <property type="nucleotide sequence ID" value="NZ_JAAVTK010000002.1"/>
</dbReference>
<gene>
    <name evidence="1" type="ORF">HBN54_001257</name>
</gene>
<dbReference type="EMBL" id="JAAVTK010000002">
    <property type="protein sequence ID" value="NKI88670.1"/>
    <property type="molecule type" value="Genomic_DNA"/>
</dbReference>
<accession>A0ABX1HEN5</accession>
<protein>
    <submittedName>
        <fullName evidence="1">Uncharacterized protein</fullName>
    </submittedName>
</protein>
<sequence length="98" mass="10890">MTTTSFSALSPAAQWQAVIQLRCDMVRRLGRSAASLSWWHRAILAADPVLDWSADQHTAVVRRGQVLLDFMARCYLVTPRASAVRPDAVDEELLALLP</sequence>
<organism evidence="1 2">
    <name type="scientific">Hymenobacter artigasi</name>
    <dbReference type="NCBI Taxonomy" id="2719616"/>
    <lineage>
        <taxon>Bacteria</taxon>
        <taxon>Pseudomonadati</taxon>
        <taxon>Bacteroidota</taxon>
        <taxon>Cytophagia</taxon>
        <taxon>Cytophagales</taxon>
        <taxon>Hymenobacteraceae</taxon>
        <taxon>Hymenobacter</taxon>
    </lineage>
</organism>
<keyword evidence="2" id="KW-1185">Reference proteome</keyword>
<comment type="caution">
    <text evidence="1">The sequence shown here is derived from an EMBL/GenBank/DDBJ whole genome shotgun (WGS) entry which is preliminary data.</text>
</comment>
<evidence type="ECO:0000313" key="1">
    <source>
        <dbReference type="EMBL" id="NKI88670.1"/>
    </source>
</evidence>
<dbReference type="Proteomes" id="UP000717634">
    <property type="component" value="Unassembled WGS sequence"/>
</dbReference>